<reference evidence="16" key="1">
    <citation type="submission" date="2015-10" db="EMBL/GenBank/DDBJ databases">
        <authorList>
            <person name="Gilbert D.G."/>
        </authorList>
    </citation>
    <scope>NUCLEOTIDE SEQUENCE</scope>
</reference>
<dbReference type="PANTHER" id="PTHR42737:SF2">
    <property type="entry name" value="GLUTATHIONE REDUCTASE"/>
    <property type="match status" value="1"/>
</dbReference>
<evidence type="ECO:0000256" key="8">
    <source>
        <dbReference type="ARBA" id="ARBA00022857"/>
    </source>
</evidence>
<evidence type="ECO:0000256" key="3">
    <source>
        <dbReference type="ARBA" id="ARBA00004496"/>
    </source>
</evidence>
<dbReference type="PIRSF" id="PIRSF000350">
    <property type="entry name" value="Mercury_reductase_MerA"/>
    <property type="match status" value="1"/>
</dbReference>
<evidence type="ECO:0000256" key="13">
    <source>
        <dbReference type="ARBA" id="ARBA00023284"/>
    </source>
</evidence>
<dbReference type="PRINTS" id="PR00368">
    <property type="entry name" value="FADPNR"/>
</dbReference>
<dbReference type="InterPro" id="IPR006322">
    <property type="entry name" value="Glutathione_Rdtase_euk/bac"/>
</dbReference>
<dbReference type="GO" id="GO:0050660">
    <property type="term" value="F:flavin adenine dinucleotide binding"/>
    <property type="evidence" value="ECO:0007669"/>
    <property type="project" value="InterPro"/>
</dbReference>
<dbReference type="Pfam" id="PF02852">
    <property type="entry name" value="Pyr_redox_dim"/>
    <property type="match status" value="1"/>
</dbReference>
<keyword evidence="11" id="KW-0496">Mitochondrion</keyword>
<dbReference type="SUPFAM" id="SSF55424">
    <property type="entry name" value="FAD/NAD-linked reductases, dimerisation (C-terminal) domain"/>
    <property type="match status" value="1"/>
</dbReference>
<comment type="cofactor">
    <cofactor evidence="1">
        <name>FAD</name>
        <dbReference type="ChEBI" id="CHEBI:57692"/>
    </cofactor>
</comment>
<feature type="domain" description="FAD/NAD(P)-binding" evidence="15">
    <location>
        <begin position="5"/>
        <end position="318"/>
    </location>
</feature>
<keyword evidence="5" id="KW-0963">Cytoplasm</keyword>
<accession>A0A160TR10</accession>
<dbReference type="GO" id="GO:0034599">
    <property type="term" value="P:cellular response to oxidative stress"/>
    <property type="evidence" value="ECO:0007669"/>
    <property type="project" value="TreeGrafter"/>
</dbReference>
<dbReference type="InterPro" id="IPR046952">
    <property type="entry name" value="GSHR/TRXR-like"/>
</dbReference>
<dbReference type="Gene3D" id="3.50.50.60">
    <property type="entry name" value="FAD/NAD(P)-binding domain"/>
    <property type="match status" value="2"/>
</dbReference>
<dbReference type="InterPro" id="IPR016156">
    <property type="entry name" value="FAD/NAD-linked_Rdtase_dimer_sf"/>
</dbReference>
<evidence type="ECO:0000313" key="16">
    <source>
        <dbReference type="EMBL" id="CUS49811.1"/>
    </source>
</evidence>
<dbReference type="InterPro" id="IPR012999">
    <property type="entry name" value="Pyr_OxRdtase_I_AS"/>
</dbReference>
<protein>
    <submittedName>
        <fullName evidence="16">Glutathione reductase</fullName>
        <ecNumber evidence="16">1.8.1.7</ecNumber>
    </submittedName>
</protein>
<evidence type="ECO:0000256" key="10">
    <source>
        <dbReference type="ARBA" id="ARBA00023002"/>
    </source>
</evidence>
<evidence type="ECO:0000256" key="2">
    <source>
        <dbReference type="ARBA" id="ARBA00004173"/>
    </source>
</evidence>
<comment type="similarity">
    <text evidence="4">Belongs to the class-I pyridine nucleotide-disulfide oxidoreductase family.</text>
</comment>
<name>A0A160TR10_9ZZZZ</name>
<keyword evidence="10 16" id="KW-0560">Oxidoreductase</keyword>
<dbReference type="PANTHER" id="PTHR42737">
    <property type="entry name" value="GLUTATHIONE REDUCTASE"/>
    <property type="match status" value="1"/>
</dbReference>
<dbReference type="GO" id="GO:0045454">
    <property type="term" value="P:cell redox homeostasis"/>
    <property type="evidence" value="ECO:0007669"/>
    <property type="project" value="InterPro"/>
</dbReference>
<dbReference type="FunFam" id="3.50.50.60:FF:000484">
    <property type="entry name" value="Glutathione reductase, mitochondrial"/>
    <property type="match status" value="1"/>
</dbReference>
<keyword evidence="6" id="KW-0285">Flavoprotein</keyword>
<dbReference type="PROSITE" id="PS00076">
    <property type="entry name" value="PYRIDINE_REDOX_1"/>
    <property type="match status" value="1"/>
</dbReference>
<dbReference type="InterPro" id="IPR004099">
    <property type="entry name" value="Pyr_nucl-diS_OxRdtase_dimer"/>
</dbReference>
<dbReference type="FunFam" id="3.30.390.30:FF:000003">
    <property type="entry name" value="Glutathione reductase"/>
    <property type="match status" value="1"/>
</dbReference>
<evidence type="ECO:0000256" key="6">
    <source>
        <dbReference type="ARBA" id="ARBA00022630"/>
    </source>
</evidence>
<evidence type="ECO:0000256" key="7">
    <source>
        <dbReference type="ARBA" id="ARBA00022827"/>
    </source>
</evidence>
<evidence type="ECO:0000256" key="9">
    <source>
        <dbReference type="ARBA" id="ARBA00022946"/>
    </source>
</evidence>
<dbReference type="GO" id="GO:0004362">
    <property type="term" value="F:glutathione-disulfide reductase (NADPH) activity"/>
    <property type="evidence" value="ECO:0007669"/>
    <property type="project" value="UniProtKB-EC"/>
</dbReference>
<keyword evidence="7" id="KW-0274">FAD</keyword>
<keyword evidence="12" id="KW-1015">Disulfide bond</keyword>
<dbReference type="EC" id="1.8.1.7" evidence="16"/>
<dbReference type="InterPro" id="IPR001100">
    <property type="entry name" value="Pyr_nuc-diS_OxRdtase"/>
</dbReference>
<dbReference type="Gene3D" id="3.30.390.30">
    <property type="match status" value="1"/>
</dbReference>
<dbReference type="EMBL" id="CZRL01000007">
    <property type="protein sequence ID" value="CUS49811.1"/>
    <property type="molecule type" value="Genomic_DNA"/>
</dbReference>
<dbReference type="InterPro" id="IPR023753">
    <property type="entry name" value="FAD/NAD-binding_dom"/>
</dbReference>
<proteinExistence type="inferred from homology"/>
<evidence type="ECO:0000256" key="12">
    <source>
        <dbReference type="ARBA" id="ARBA00023157"/>
    </source>
</evidence>
<keyword evidence="13" id="KW-0676">Redox-active center</keyword>
<dbReference type="GO" id="GO:0006749">
    <property type="term" value="P:glutathione metabolic process"/>
    <property type="evidence" value="ECO:0007669"/>
    <property type="project" value="InterPro"/>
</dbReference>
<comment type="subcellular location">
    <subcellularLocation>
        <location evidence="3">Cytoplasm</location>
    </subcellularLocation>
    <subcellularLocation>
        <location evidence="2">Mitochondrion</location>
    </subcellularLocation>
</comment>
<gene>
    <name evidence="16" type="ORF">MGWOODY_XGa391</name>
</gene>
<dbReference type="GO" id="GO:0050661">
    <property type="term" value="F:NADP binding"/>
    <property type="evidence" value="ECO:0007669"/>
    <property type="project" value="InterPro"/>
</dbReference>
<evidence type="ECO:0000256" key="11">
    <source>
        <dbReference type="ARBA" id="ARBA00023128"/>
    </source>
</evidence>
<evidence type="ECO:0000259" key="14">
    <source>
        <dbReference type="Pfam" id="PF02852"/>
    </source>
</evidence>
<sequence length="450" mass="48399">MTERYDFLVIGGGSGGIAAARRAAEHGARTALIEAHRLGGTCVNVGCVPKKVMWNTAHVAEVIRQAPDYGFSIASNNFDWPTITQARDGYVQRLNGIYKKNLDASGVSLYTGWASFQEPHTVRVDNHELQADHILIATGGRPTVPDMPGARLGITSDEFFELGHQPQSTLVVGAGYIATELAGVLNSLGTEVTMLLRKKTLLKEFDATLGETLMTEMRAAGIKILTEVRLQEIRAEPDGTLSILHDADQTTTGFDSVLWAIGREPLTADLNLDRAGVRVNTEGFIPTDKYQCTNVGGVYAVGDVTGRQALTPVAIAAGRRLADRLYGGHANAHLDYTDVPSVIFSHPPIGTVGLTEKQAKAQHGEDSVKVYQSRFTNMQYAVSQLKPATVVKLIVVGPKEKVVGCHMIGQAADEIIQGFAVALKMGATKSDFDNTVAIHPTAAEELVTLR</sequence>
<keyword evidence="8" id="KW-0521">NADP</keyword>
<evidence type="ECO:0000259" key="15">
    <source>
        <dbReference type="Pfam" id="PF07992"/>
    </source>
</evidence>
<feature type="domain" description="Pyridine nucleotide-disulphide oxidoreductase dimerisation" evidence="14">
    <location>
        <begin position="339"/>
        <end position="449"/>
    </location>
</feature>
<dbReference type="PRINTS" id="PR00411">
    <property type="entry name" value="PNDRDTASEI"/>
</dbReference>
<dbReference type="GO" id="GO:0005829">
    <property type="term" value="C:cytosol"/>
    <property type="evidence" value="ECO:0007669"/>
    <property type="project" value="TreeGrafter"/>
</dbReference>
<dbReference type="AlphaFoldDB" id="A0A160TR10"/>
<dbReference type="Pfam" id="PF07992">
    <property type="entry name" value="Pyr_redox_2"/>
    <property type="match status" value="1"/>
</dbReference>
<evidence type="ECO:0000256" key="4">
    <source>
        <dbReference type="ARBA" id="ARBA00007532"/>
    </source>
</evidence>
<dbReference type="NCBIfam" id="TIGR01421">
    <property type="entry name" value="gluta_reduc_1"/>
    <property type="match status" value="1"/>
</dbReference>
<dbReference type="GO" id="GO:0005739">
    <property type="term" value="C:mitochondrion"/>
    <property type="evidence" value="ECO:0007669"/>
    <property type="project" value="UniProtKB-SubCell"/>
</dbReference>
<evidence type="ECO:0000256" key="1">
    <source>
        <dbReference type="ARBA" id="ARBA00001974"/>
    </source>
</evidence>
<organism evidence="16">
    <name type="scientific">hydrothermal vent metagenome</name>
    <dbReference type="NCBI Taxonomy" id="652676"/>
    <lineage>
        <taxon>unclassified sequences</taxon>
        <taxon>metagenomes</taxon>
        <taxon>ecological metagenomes</taxon>
    </lineage>
</organism>
<dbReference type="SUPFAM" id="SSF51905">
    <property type="entry name" value="FAD/NAD(P)-binding domain"/>
    <property type="match status" value="1"/>
</dbReference>
<dbReference type="NCBIfam" id="NF004776">
    <property type="entry name" value="PRK06116.1"/>
    <property type="match status" value="1"/>
</dbReference>
<dbReference type="InterPro" id="IPR036188">
    <property type="entry name" value="FAD/NAD-bd_sf"/>
</dbReference>
<evidence type="ECO:0000256" key="5">
    <source>
        <dbReference type="ARBA" id="ARBA00022490"/>
    </source>
</evidence>
<keyword evidence="9" id="KW-0809">Transit peptide</keyword>